<keyword evidence="4 6" id="KW-0134">Cell wall</keyword>
<organism evidence="7 8">
    <name type="scientific">Helianthus annuus</name>
    <name type="common">Common sunflower</name>
    <dbReference type="NCBI Taxonomy" id="4232"/>
    <lineage>
        <taxon>Eukaryota</taxon>
        <taxon>Viridiplantae</taxon>
        <taxon>Streptophyta</taxon>
        <taxon>Embryophyta</taxon>
        <taxon>Tracheophyta</taxon>
        <taxon>Spermatophyta</taxon>
        <taxon>Magnoliopsida</taxon>
        <taxon>eudicotyledons</taxon>
        <taxon>Gunneridae</taxon>
        <taxon>Pentapetalae</taxon>
        <taxon>asterids</taxon>
        <taxon>campanulids</taxon>
        <taxon>Asterales</taxon>
        <taxon>Asteraceae</taxon>
        <taxon>Asteroideae</taxon>
        <taxon>Heliantheae alliance</taxon>
        <taxon>Heliantheae</taxon>
        <taxon>Helianthus</taxon>
    </lineage>
</organism>
<protein>
    <recommendedName>
        <fullName evidence="6">Pectin acetylesterase</fullName>
        <ecNumber evidence="6">3.1.1.-</ecNumber>
    </recommendedName>
</protein>
<keyword evidence="6" id="KW-0378">Hydrolase</keyword>
<dbReference type="AlphaFoldDB" id="A0A251U2R8"/>
<dbReference type="PANTHER" id="PTHR21562:SF93">
    <property type="entry name" value="PECTIN ACETYLESTERASE 8"/>
    <property type="match status" value="1"/>
</dbReference>
<name>A0A251U2R8_HELAN</name>
<dbReference type="InterPro" id="IPR004963">
    <property type="entry name" value="PAE/NOTUM"/>
</dbReference>
<reference evidence="8" key="1">
    <citation type="journal article" date="2017" name="Nature">
        <title>The sunflower genome provides insights into oil metabolism, flowering and Asterid evolution.</title>
        <authorList>
            <person name="Badouin H."/>
            <person name="Gouzy J."/>
            <person name="Grassa C.J."/>
            <person name="Murat F."/>
            <person name="Staton S.E."/>
            <person name="Cottret L."/>
            <person name="Lelandais-Briere C."/>
            <person name="Owens G.L."/>
            <person name="Carrere S."/>
            <person name="Mayjonade B."/>
            <person name="Legrand L."/>
            <person name="Gill N."/>
            <person name="Kane N.C."/>
            <person name="Bowers J.E."/>
            <person name="Hubner S."/>
            <person name="Bellec A."/>
            <person name="Berard A."/>
            <person name="Berges H."/>
            <person name="Blanchet N."/>
            <person name="Boniface M.C."/>
            <person name="Brunel D."/>
            <person name="Catrice O."/>
            <person name="Chaidir N."/>
            <person name="Claudel C."/>
            <person name="Donnadieu C."/>
            <person name="Faraut T."/>
            <person name="Fievet G."/>
            <person name="Helmstetter N."/>
            <person name="King M."/>
            <person name="Knapp S.J."/>
            <person name="Lai Z."/>
            <person name="Le Paslier M.C."/>
            <person name="Lippi Y."/>
            <person name="Lorenzon L."/>
            <person name="Mandel J.R."/>
            <person name="Marage G."/>
            <person name="Marchand G."/>
            <person name="Marquand E."/>
            <person name="Bret-Mestries E."/>
            <person name="Morien E."/>
            <person name="Nambeesan S."/>
            <person name="Nguyen T."/>
            <person name="Pegot-Espagnet P."/>
            <person name="Pouilly N."/>
            <person name="Raftis F."/>
            <person name="Sallet E."/>
            <person name="Schiex T."/>
            <person name="Thomas J."/>
            <person name="Vandecasteele C."/>
            <person name="Vares D."/>
            <person name="Vear F."/>
            <person name="Vautrin S."/>
            <person name="Crespi M."/>
            <person name="Mangin B."/>
            <person name="Burke J.M."/>
            <person name="Salse J."/>
            <person name="Munos S."/>
            <person name="Vincourt P."/>
            <person name="Rieseberg L.H."/>
            <person name="Langlade N.B."/>
        </authorList>
    </citation>
    <scope>NUCLEOTIDE SEQUENCE [LARGE SCALE GENOMIC DNA]</scope>
    <source>
        <strain evidence="8">cv. SF193</strain>
    </source>
</reference>
<dbReference type="GO" id="GO:0071555">
    <property type="term" value="P:cell wall organization"/>
    <property type="evidence" value="ECO:0007669"/>
    <property type="project" value="UniProtKB-KW"/>
</dbReference>
<proteinExistence type="inferred from homology"/>
<dbReference type="Pfam" id="PF03283">
    <property type="entry name" value="PAE"/>
    <property type="match status" value="1"/>
</dbReference>
<evidence type="ECO:0000313" key="7">
    <source>
        <dbReference type="EMBL" id="OTG17647.1"/>
    </source>
</evidence>
<gene>
    <name evidence="7" type="ORF">HannXRQ_Chr08g0214441</name>
</gene>
<evidence type="ECO:0000256" key="1">
    <source>
        <dbReference type="ARBA" id="ARBA00003534"/>
    </source>
</evidence>
<keyword evidence="5 6" id="KW-0961">Cell wall biogenesis/degradation</keyword>
<comment type="similarity">
    <text evidence="3 6">Belongs to the pectinacetylesterase family.</text>
</comment>
<evidence type="ECO:0000256" key="4">
    <source>
        <dbReference type="ARBA" id="ARBA00022512"/>
    </source>
</evidence>
<evidence type="ECO:0000313" key="8">
    <source>
        <dbReference type="Proteomes" id="UP000215914"/>
    </source>
</evidence>
<evidence type="ECO:0000256" key="5">
    <source>
        <dbReference type="ARBA" id="ARBA00023316"/>
    </source>
</evidence>
<keyword evidence="8" id="KW-1185">Reference proteome</keyword>
<dbReference type="EMBL" id="CM007897">
    <property type="protein sequence ID" value="OTG17647.1"/>
    <property type="molecule type" value="Genomic_DNA"/>
</dbReference>
<sequence length="118" mass="13276">MVTVVCFFPENVVQEIETPLFVTNAAYDSGQIKNAVAPGVVDPHGKWHDCKMDIEQCSSEQIEIIQSWSSYAHWMDFFGTSSPRGMFINSCYAHCQTEIQETWYMSDSPILSNKVASG</sequence>
<dbReference type="EC" id="3.1.1.-" evidence="6"/>
<accession>A0A251U2R8</accession>
<evidence type="ECO:0000256" key="3">
    <source>
        <dbReference type="ARBA" id="ARBA00005784"/>
    </source>
</evidence>
<dbReference type="InParanoid" id="A0A251U2R8"/>
<evidence type="ECO:0000256" key="2">
    <source>
        <dbReference type="ARBA" id="ARBA00004191"/>
    </source>
</evidence>
<dbReference type="GO" id="GO:0016787">
    <property type="term" value="F:hydrolase activity"/>
    <property type="evidence" value="ECO:0007669"/>
    <property type="project" value="UniProtKB-KW"/>
</dbReference>
<comment type="function">
    <text evidence="1 6">Hydrolyzes acetyl esters in homogalacturonan regions of pectin. In type I primary cell wall, galacturonic acid residues of pectin can be acetylated at the O-2 and O-3 positions. Decreasing the degree of acetylation of pectin gels in vitro alters their physical properties.</text>
</comment>
<comment type="subcellular location">
    <subcellularLocation>
        <location evidence="2 6">Secreted</location>
        <location evidence="2 6">Cell wall</location>
    </subcellularLocation>
</comment>
<keyword evidence="6" id="KW-0964">Secreted</keyword>
<dbReference type="STRING" id="4232.A0A251U2R8"/>
<dbReference type="PANTHER" id="PTHR21562">
    <property type="entry name" value="NOTUM-RELATED"/>
    <property type="match status" value="1"/>
</dbReference>
<dbReference type="Proteomes" id="UP000215914">
    <property type="component" value="Chromosome 8"/>
</dbReference>
<evidence type="ECO:0000256" key="6">
    <source>
        <dbReference type="RuleBase" id="RU363114"/>
    </source>
</evidence>
<dbReference type="OMA" id="ISSCHFN"/>